<sequence>MHQIRRSWNDFLHSYGEIERNFIVNEHDERNYWRVEHSSLANVKTCTFSLCIINSVKLFAITEKKTPLTAELSLVIVVGRACSRTSYH</sequence>
<accession>A0A1J1I193</accession>
<proteinExistence type="predicted"/>
<evidence type="ECO:0000313" key="1">
    <source>
        <dbReference type="EMBL" id="CRK94119.1"/>
    </source>
</evidence>
<reference evidence="1 2" key="1">
    <citation type="submission" date="2015-04" db="EMBL/GenBank/DDBJ databases">
        <authorList>
            <person name="Syromyatnikov M.Y."/>
            <person name="Popov V.N."/>
        </authorList>
    </citation>
    <scope>NUCLEOTIDE SEQUENCE [LARGE SCALE GENOMIC DNA]</scope>
</reference>
<gene>
    <name evidence="1" type="ORF">CLUMA_CG007642</name>
</gene>
<protein>
    <submittedName>
        <fullName evidence="1">CLUMA_CG007642, isoform A</fullName>
    </submittedName>
</protein>
<dbReference type="Proteomes" id="UP000183832">
    <property type="component" value="Unassembled WGS sequence"/>
</dbReference>
<name>A0A1J1I193_9DIPT</name>
<evidence type="ECO:0000313" key="2">
    <source>
        <dbReference type="Proteomes" id="UP000183832"/>
    </source>
</evidence>
<organism evidence="1 2">
    <name type="scientific">Clunio marinus</name>
    <dbReference type="NCBI Taxonomy" id="568069"/>
    <lineage>
        <taxon>Eukaryota</taxon>
        <taxon>Metazoa</taxon>
        <taxon>Ecdysozoa</taxon>
        <taxon>Arthropoda</taxon>
        <taxon>Hexapoda</taxon>
        <taxon>Insecta</taxon>
        <taxon>Pterygota</taxon>
        <taxon>Neoptera</taxon>
        <taxon>Endopterygota</taxon>
        <taxon>Diptera</taxon>
        <taxon>Nematocera</taxon>
        <taxon>Chironomoidea</taxon>
        <taxon>Chironomidae</taxon>
        <taxon>Clunio</taxon>
    </lineage>
</organism>
<dbReference type="AlphaFoldDB" id="A0A1J1I193"/>
<keyword evidence="2" id="KW-1185">Reference proteome</keyword>
<dbReference type="EMBL" id="CVRI01000038">
    <property type="protein sequence ID" value="CRK94119.1"/>
    <property type="molecule type" value="Genomic_DNA"/>
</dbReference>